<organism evidence="1 2">
    <name type="scientific">Stephania cephalantha</name>
    <dbReference type="NCBI Taxonomy" id="152367"/>
    <lineage>
        <taxon>Eukaryota</taxon>
        <taxon>Viridiplantae</taxon>
        <taxon>Streptophyta</taxon>
        <taxon>Embryophyta</taxon>
        <taxon>Tracheophyta</taxon>
        <taxon>Spermatophyta</taxon>
        <taxon>Magnoliopsida</taxon>
        <taxon>Ranunculales</taxon>
        <taxon>Menispermaceae</taxon>
        <taxon>Menispermoideae</taxon>
        <taxon>Cissampelideae</taxon>
        <taxon>Stephania</taxon>
    </lineage>
</organism>
<evidence type="ECO:0000313" key="1">
    <source>
        <dbReference type="EMBL" id="KAK9157762.1"/>
    </source>
</evidence>
<proteinExistence type="predicted"/>
<accession>A0AAP0PVA2</accession>
<sequence>MTSFYTSIMNPGINHPLLEHLVTELYPFGIQPDVVLQKNQIIIFAAHAIHRSDVEDNLLIALWIIMGSPIIQVNKVPRRMDDEINFSTNMTRVETETEAKALISRDCRDRHVQFSSVDIERAFVVGSALEIDQPSERYIVTEIRSRVRERDQYCEIYDEDFGAAFPLILFHVWTYILLMDL</sequence>
<evidence type="ECO:0000313" key="2">
    <source>
        <dbReference type="Proteomes" id="UP001419268"/>
    </source>
</evidence>
<dbReference type="Proteomes" id="UP001419268">
    <property type="component" value="Unassembled WGS sequence"/>
</dbReference>
<reference evidence="1 2" key="1">
    <citation type="submission" date="2024-01" db="EMBL/GenBank/DDBJ databases">
        <title>Genome assemblies of Stephania.</title>
        <authorList>
            <person name="Yang L."/>
        </authorList>
    </citation>
    <scope>NUCLEOTIDE SEQUENCE [LARGE SCALE GENOMIC DNA]</scope>
    <source>
        <strain evidence="1">JXDWG</strain>
        <tissue evidence="1">Leaf</tissue>
    </source>
</reference>
<dbReference type="AlphaFoldDB" id="A0AAP0PVA2"/>
<comment type="caution">
    <text evidence="1">The sequence shown here is derived from an EMBL/GenBank/DDBJ whole genome shotgun (WGS) entry which is preliminary data.</text>
</comment>
<dbReference type="EMBL" id="JBBNAG010000002">
    <property type="protein sequence ID" value="KAK9157762.1"/>
    <property type="molecule type" value="Genomic_DNA"/>
</dbReference>
<protein>
    <submittedName>
        <fullName evidence="1">Uncharacterized protein</fullName>
    </submittedName>
</protein>
<gene>
    <name evidence="1" type="ORF">Scep_004336</name>
</gene>
<name>A0AAP0PVA2_9MAGN</name>
<keyword evidence="2" id="KW-1185">Reference proteome</keyword>